<evidence type="ECO:0000256" key="1">
    <source>
        <dbReference type="ARBA" id="ARBA00007274"/>
    </source>
</evidence>
<dbReference type="SUPFAM" id="SSF51161">
    <property type="entry name" value="Trimeric LpxA-like enzymes"/>
    <property type="match status" value="1"/>
</dbReference>
<gene>
    <name evidence="5" type="ORF">DWX03_08320</name>
</gene>
<evidence type="ECO:0000256" key="2">
    <source>
        <dbReference type="ARBA" id="ARBA00022679"/>
    </source>
</evidence>
<dbReference type="FunFam" id="2.160.10.10:FF:000025">
    <property type="entry name" value="Hexapeptide-repeat containing-acetyltransferase"/>
    <property type="match status" value="1"/>
</dbReference>
<dbReference type="PANTHER" id="PTHR43017:SF1">
    <property type="entry name" value="ACETYLTRANSFERASE YJL218W-RELATED"/>
    <property type="match status" value="1"/>
</dbReference>
<comment type="caution">
    <text evidence="5">The sequence shown here is derived from an EMBL/GenBank/DDBJ whole genome shotgun (WGS) entry which is preliminary data.</text>
</comment>
<evidence type="ECO:0000313" key="6">
    <source>
        <dbReference type="Proteomes" id="UP000283360"/>
    </source>
</evidence>
<proteinExistence type="inferred from homology"/>
<dbReference type="InterPro" id="IPR001451">
    <property type="entry name" value="Hexapep"/>
</dbReference>
<dbReference type="GO" id="GO:0008870">
    <property type="term" value="F:galactoside O-acetyltransferase activity"/>
    <property type="evidence" value="ECO:0007669"/>
    <property type="project" value="TreeGrafter"/>
</dbReference>
<dbReference type="Proteomes" id="UP000283360">
    <property type="component" value="Unassembled WGS sequence"/>
</dbReference>
<keyword evidence="2 4" id="KW-0808">Transferase</keyword>
<evidence type="ECO:0000256" key="3">
    <source>
        <dbReference type="ARBA" id="ARBA00023315"/>
    </source>
</evidence>
<reference evidence="5 6" key="1">
    <citation type="submission" date="2018-08" db="EMBL/GenBank/DDBJ databases">
        <title>A genome reference for cultivated species of the human gut microbiota.</title>
        <authorList>
            <person name="Zou Y."/>
            <person name="Xue W."/>
            <person name="Luo G."/>
        </authorList>
    </citation>
    <scope>NUCLEOTIDE SEQUENCE [LARGE SCALE GENOMIC DNA]</scope>
    <source>
        <strain evidence="5 6">AF18-12LB</strain>
    </source>
</reference>
<dbReference type="RefSeq" id="WP_117835118.1">
    <property type="nucleotide sequence ID" value="NZ_QRXJ01000009.1"/>
</dbReference>
<evidence type="ECO:0000256" key="4">
    <source>
        <dbReference type="RuleBase" id="RU367021"/>
    </source>
</evidence>
<comment type="similarity">
    <text evidence="1 4">Belongs to the transferase hexapeptide repeat family.</text>
</comment>
<dbReference type="Pfam" id="PF00132">
    <property type="entry name" value="Hexapep"/>
    <property type="match status" value="1"/>
</dbReference>
<evidence type="ECO:0000313" key="5">
    <source>
        <dbReference type="EMBL" id="RGT90008.1"/>
    </source>
</evidence>
<organism evidence="5 6">
    <name type="scientific">Coprococcus comes</name>
    <dbReference type="NCBI Taxonomy" id="410072"/>
    <lineage>
        <taxon>Bacteria</taxon>
        <taxon>Bacillati</taxon>
        <taxon>Bacillota</taxon>
        <taxon>Clostridia</taxon>
        <taxon>Lachnospirales</taxon>
        <taxon>Lachnospiraceae</taxon>
        <taxon>Coprococcus</taxon>
    </lineage>
</organism>
<dbReference type="AlphaFoldDB" id="A0A3R5X4R0"/>
<name>A0A3R5X4R0_9FIRM</name>
<keyword evidence="6" id="KW-1185">Reference proteome</keyword>
<dbReference type="PANTHER" id="PTHR43017">
    <property type="entry name" value="GALACTOSIDE O-ACETYLTRANSFERASE"/>
    <property type="match status" value="1"/>
</dbReference>
<dbReference type="InterPro" id="IPR039369">
    <property type="entry name" value="LacA-like"/>
</dbReference>
<keyword evidence="3 4" id="KW-0012">Acyltransferase</keyword>
<accession>A0A3R5X4R0</accession>
<dbReference type="Pfam" id="PF14602">
    <property type="entry name" value="Hexapep_2"/>
    <property type="match status" value="1"/>
</dbReference>
<dbReference type="CDD" id="cd03357">
    <property type="entry name" value="LbH_MAT_GAT"/>
    <property type="match status" value="1"/>
</dbReference>
<protein>
    <recommendedName>
        <fullName evidence="4">Acetyltransferase</fullName>
        <ecNumber evidence="4">2.3.1.-</ecNumber>
    </recommendedName>
</protein>
<dbReference type="Gene3D" id="2.160.10.10">
    <property type="entry name" value="Hexapeptide repeat proteins"/>
    <property type="match status" value="1"/>
</dbReference>
<dbReference type="EMBL" id="QRXJ01000009">
    <property type="protein sequence ID" value="RGT90008.1"/>
    <property type="molecule type" value="Genomic_DNA"/>
</dbReference>
<dbReference type="InterPro" id="IPR011004">
    <property type="entry name" value="Trimer_LpxA-like_sf"/>
</dbReference>
<sequence>MTEYEKSQLGLPHIFDEPMTRMYYEAAKLSDEYNRTSYDDTEKLSLLLSQLLKHVGENVRIMPNFHCEYGHNITIGNNVLINFNSIIMDNAEVIIGDDVLIGPNAGIYTVNHAIVPDERAKGICICKPVHIENKVWFGADVKVLAGVTIGEGSIIGAGSVVTKSIPAGVIAAGNPCKVIRKIDENDRIEIR</sequence>
<dbReference type="EC" id="2.3.1.-" evidence="4"/>